<evidence type="ECO:0000313" key="1">
    <source>
        <dbReference type="EMBL" id="MQS75622.1"/>
    </source>
</evidence>
<keyword evidence="3" id="KW-1185">Reference proteome</keyword>
<dbReference type="EMBL" id="VDFP01000006">
    <property type="protein sequence ID" value="MQS75622.1"/>
    <property type="molecule type" value="Genomic_DNA"/>
</dbReference>
<accession>A0A5P0ZN73</accession>
<name>A0A5P0ZN73_9LACO</name>
<protein>
    <submittedName>
        <fullName evidence="1">Uncharacterized protein</fullName>
    </submittedName>
</protein>
<evidence type="ECO:0000313" key="3">
    <source>
        <dbReference type="Proteomes" id="UP000371423"/>
    </source>
</evidence>
<dbReference type="Proteomes" id="UP000414364">
    <property type="component" value="Unassembled WGS sequence"/>
</dbReference>
<sequence length="130" mass="13683">MKISIKLDTNRNIIGINNTNDSAAETQSKIKGWLLIESDPAFSIENKELWTVRETDNTLVHISTGMTPDEEKTQADALLGKNVGTALAAAQGADKKADNAVAGLAQFGKLVAPLLATAQSSSNTDDGGTK</sequence>
<organism evidence="1 4">
    <name type="scientific">Companilactobacillus halodurans</name>
    <dbReference type="NCBI Taxonomy" id="2584183"/>
    <lineage>
        <taxon>Bacteria</taxon>
        <taxon>Bacillati</taxon>
        <taxon>Bacillota</taxon>
        <taxon>Bacilli</taxon>
        <taxon>Lactobacillales</taxon>
        <taxon>Lactobacillaceae</taxon>
        <taxon>Companilactobacillus</taxon>
    </lineage>
</organism>
<proteinExistence type="predicted"/>
<comment type="caution">
    <text evidence="1">The sequence shown here is derived from an EMBL/GenBank/DDBJ whole genome shotgun (WGS) entry which is preliminary data.</text>
</comment>
<evidence type="ECO:0000313" key="4">
    <source>
        <dbReference type="Proteomes" id="UP000414364"/>
    </source>
</evidence>
<dbReference type="RefSeq" id="WP_153385029.1">
    <property type="nucleotide sequence ID" value="NZ_VDFO01000001.1"/>
</dbReference>
<evidence type="ECO:0000313" key="2">
    <source>
        <dbReference type="EMBL" id="MQS96335.1"/>
    </source>
</evidence>
<dbReference type="OrthoDB" id="2328965at2"/>
<reference evidence="3 4" key="1">
    <citation type="journal article" date="2019" name="Syst. Appl. Microbiol.">
        <title>Polyphasic characterization of two novel Lactobacillus spp. isolated from blown salami packages: Description of Lactobacillus halodurans sp. nov. and Lactobacillus salsicarnum sp. nov.</title>
        <authorList>
            <person name="Schuster J.A."/>
            <person name="Klingl A."/>
            <person name="Vogel R.F."/>
            <person name="Ehrmann M.A."/>
        </authorList>
    </citation>
    <scope>NUCLEOTIDE SEQUENCE [LARGE SCALE GENOMIC DNA]</scope>
    <source>
        <strain evidence="2 3">TMW 1.1920</strain>
        <strain evidence="1 4">TMW 1.2172</strain>
    </source>
</reference>
<dbReference type="AlphaFoldDB" id="A0A5P0ZN73"/>
<dbReference type="EMBL" id="VDFO01000001">
    <property type="protein sequence ID" value="MQS96335.1"/>
    <property type="molecule type" value="Genomic_DNA"/>
</dbReference>
<dbReference type="Proteomes" id="UP000371423">
    <property type="component" value="Unassembled WGS sequence"/>
</dbReference>
<gene>
    <name evidence="2" type="ORF">FHL05_00310</name>
    <name evidence="1" type="ORF">FHL06_04370</name>
</gene>